<dbReference type="InterPro" id="IPR017871">
    <property type="entry name" value="ABC_transporter-like_CS"/>
</dbReference>
<dbReference type="PANTHER" id="PTHR42794:SF1">
    <property type="entry name" value="HEMIN IMPORT ATP-BINDING PROTEIN HMUV"/>
    <property type="match status" value="1"/>
</dbReference>
<dbReference type="CDD" id="cd03214">
    <property type="entry name" value="ABC_Iron-Siderophores_B12_Hemin"/>
    <property type="match status" value="1"/>
</dbReference>
<proteinExistence type="predicted"/>
<keyword evidence="4" id="KW-1278">Translocase</keyword>
<reference evidence="7 8" key="1">
    <citation type="submission" date="2022-10" db="EMBL/GenBank/DDBJ databases">
        <title>Aestuariibacter sp. AA17 isolated from Montipora capitata coral fragment.</title>
        <authorList>
            <person name="Emsley S.A."/>
            <person name="Pfannmuller K.M."/>
            <person name="Loughran R.M."/>
            <person name="Shlafstein M."/>
            <person name="Papke E."/>
            <person name="Saw J.H."/>
            <person name="Ushijima B."/>
            <person name="Videau P."/>
        </authorList>
    </citation>
    <scope>NUCLEOTIDE SEQUENCE [LARGE SCALE GENOMIC DNA]</scope>
    <source>
        <strain evidence="7 8">AA17</strain>
    </source>
</reference>
<sequence length="246" mass="27413">MISLHDVSIKQRVVSVTGSIPSGHSCHILGPNGAGKSTLLSLIAGLLIPDTGQVLIRDAAINTYSVDALAQFRCFQQQQQNTAFNLTVKESVSFFGQRLSIPDYLEHALEIHTFMHRPINQLSGGEMRRVQILRCLLQVVGALERGEALVLLDEPCQGLDYRHQLLLFELFAQLTKQGNTLIISHHDLNHALHYADTVWLMKDGGLHASGNTKDVLDPLRLSEVFSCHVQRFDITQDHALFQTCLE</sequence>
<dbReference type="Proteomes" id="UP001652504">
    <property type="component" value="Unassembled WGS sequence"/>
</dbReference>
<dbReference type="Gene3D" id="3.40.50.300">
    <property type="entry name" value="P-loop containing nucleotide triphosphate hydrolases"/>
    <property type="match status" value="1"/>
</dbReference>
<dbReference type="SMART" id="SM00382">
    <property type="entry name" value="AAA"/>
    <property type="match status" value="1"/>
</dbReference>
<dbReference type="InterPro" id="IPR027417">
    <property type="entry name" value="P-loop_NTPase"/>
</dbReference>
<evidence type="ECO:0000259" key="6">
    <source>
        <dbReference type="PROSITE" id="PS50893"/>
    </source>
</evidence>
<evidence type="ECO:0000256" key="3">
    <source>
        <dbReference type="ARBA" id="ARBA00022840"/>
    </source>
</evidence>
<dbReference type="GO" id="GO:0005524">
    <property type="term" value="F:ATP binding"/>
    <property type="evidence" value="ECO:0007669"/>
    <property type="project" value="UniProtKB-KW"/>
</dbReference>
<keyword evidence="2" id="KW-0547">Nucleotide-binding</keyword>
<organism evidence="7 8">
    <name type="scientific">Fluctibacter corallii</name>
    <dbReference type="NCBI Taxonomy" id="2984329"/>
    <lineage>
        <taxon>Bacteria</taxon>
        <taxon>Pseudomonadati</taxon>
        <taxon>Pseudomonadota</taxon>
        <taxon>Gammaproteobacteria</taxon>
        <taxon>Alteromonadales</taxon>
        <taxon>Alteromonadaceae</taxon>
        <taxon>Fluctibacter</taxon>
    </lineage>
</organism>
<dbReference type="EMBL" id="JAOWKX010000008">
    <property type="protein sequence ID" value="MCV2885981.1"/>
    <property type="molecule type" value="Genomic_DNA"/>
</dbReference>
<gene>
    <name evidence="7" type="ORF">OE749_14910</name>
</gene>
<evidence type="ECO:0000256" key="2">
    <source>
        <dbReference type="ARBA" id="ARBA00022741"/>
    </source>
</evidence>
<accession>A0ABT3ABC5</accession>
<dbReference type="RefSeq" id="WP_263713272.1">
    <property type="nucleotide sequence ID" value="NZ_JAOWKX010000008.1"/>
</dbReference>
<dbReference type="InterPro" id="IPR003593">
    <property type="entry name" value="AAA+_ATPase"/>
</dbReference>
<protein>
    <submittedName>
        <fullName evidence="7">ABC transporter ATP-binding protein</fullName>
    </submittedName>
</protein>
<evidence type="ECO:0000256" key="4">
    <source>
        <dbReference type="ARBA" id="ARBA00022967"/>
    </source>
</evidence>
<keyword evidence="3 7" id="KW-0067">ATP-binding</keyword>
<dbReference type="PROSITE" id="PS00211">
    <property type="entry name" value="ABC_TRANSPORTER_1"/>
    <property type="match status" value="1"/>
</dbReference>
<comment type="caution">
    <text evidence="7">The sequence shown here is derived from an EMBL/GenBank/DDBJ whole genome shotgun (WGS) entry which is preliminary data.</text>
</comment>
<evidence type="ECO:0000313" key="8">
    <source>
        <dbReference type="Proteomes" id="UP001652504"/>
    </source>
</evidence>
<feature type="domain" description="ABC transporter" evidence="6">
    <location>
        <begin position="2"/>
        <end position="228"/>
    </location>
</feature>
<keyword evidence="1" id="KW-0813">Transport</keyword>
<keyword evidence="8" id="KW-1185">Reference proteome</keyword>
<evidence type="ECO:0000313" key="7">
    <source>
        <dbReference type="EMBL" id="MCV2885981.1"/>
    </source>
</evidence>
<dbReference type="Pfam" id="PF00005">
    <property type="entry name" value="ABC_tran"/>
    <property type="match status" value="1"/>
</dbReference>
<dbReference type="SUPFAM" id="SSF52540">
    <property type="entry name" value="P-loop containing nucleoside triphosphate hydrolases"/>
    <property type="match status" value="1"/>
</dbReference>
<dbReference type="InterPro" id="IPR003439">
    <property type="entry name" value="ABC_transporter-like_ATP-bd"/>
</dbReference>
<dbReference type="PROSITE" id="PS50893">
    <property type="entry name" value="ABC_TRANSPORTER_2"/>
    <property type="match status" value="1"/>
</dbReference>
<dbReference type="PANTHER" id="PTHR42794">
    <property type="entry name" value="HEMIN IMPORT ATP-BINDING PROTEIN HMUV"/>
    <property type="match status" value="1"/>
</dbReference>
<comment type="function">
    <text evidence="5">Part of the ABC transporter complex HmuTUV involved in hemin import. Responsible for energy coupling to the transport system.</text>
</comment>
<evidence type="ECO:0000256" key="1">
    <source>
        <dbReference type="ARBA" id="ARBA00022448"/>
    </source>
</evidence>
<evidence type="ECO:0000256" key="5">
    <source>
        <dbReference type="ARBA" id="ARBA00037066"/>
    </source>
</evidence>
<name>A0ABT3ABC5_9ALTE</name>